<dbReference type="Pfam" id="PF00571">
    <property type="entry name" value="CBS"/>
    <property type="match status" value="2"/>
</dbReference>
<gene>
    <name evidence="7" type="primary">tlyC</name>
    <name evidence="7" type="ORF">HDIA_4664</name>
</gene>
<feature type="domain" description="CBS" evidence="6">
    <location>
        <begin position="93"/>
        <end position="152"/>
    </location>
</feature>
<evidence type="ECO:0000256" key="1">
    <source>
        <dbReference type="ARBA" id="ARBA00006446"/>
    </source>
</evidence>
<evidence type="ECO:0000256" key="2">
    <source>
        <dbReference type="ARBA" id="ARBA00022737"/>
    </source>
</evidence>
<organism evidence="7 8">
    <name type="scientific">Hartmannibacter diazotrophicus</name>
    <dbReference type="NCBI Taxonomy" id="1482074"/>
    <lineage>
        <taxon>Bacteria</taxon>
        <taxon>Pseudomonadati</taxon>
        <taxon>Pseudomonadota</taxon>
        <taxon>Alphaproteobacteria</taxon>
        <taxon>Hyphomicrobiales</taxon>
        <taxon>Pleomorphomonadaceae</taxon>
        <taxon>Hartmannibacter</taxon>
    </lineage>
</organism>
<dbReference type="InterPro" id="IPR016169">
    <property type="entry name" value="FAD-bd_PCMH_sub2"/>
</dbReference>
<reference evidence="8" key="1">
    <citation type="submission" date="2017-09" db="EMBL/GenBank/DDBJ databases">
        <title>Genome sequence of Nannocystis excedens DSM 71.</title>
        <authorList>
            <person name="Blom J."/>
        </authorList>
    </citation>
    <scope>NUCLEOTIDE SEQUENCE [LARGE SCALE GENOMIC DNA]</scope>
    <source>
        <strain evidence="8">type strain: E19</strain>
    </source>
</reference>
<dbReference type="RefSeq" id="WP_245884057.1">
    <property type="nucleotide sequence ID" value="NZ_LT960614.1"/>
</dbReference>
<dbReference type="EMBL" id="LT960614">
    <property type="protein sequence ID" value="SON58205.1"/>
    <property type="molecule type" value="Genomic_DNA"/>
</dbReference>
<dbReference type="Pfam" id="PF03471">
    <property type="entry name" value="CorC_HlyC"/>
    <property type="match status" value="1"/>
</dbReference>
<evidence type="ECO:0000259" key="6">
    <source>
        <dbReference type="PROSITE" id="PS51371"/>
    </source>
</evidence>
<dbReference type="SUPFAM" id="SSF54631">
    <property type="entry name" value="CBS-domain pair"/>
    <property type="match status" value="1"/>
</dbReference>
<keyword evidence="2" id="KW-0677">Repeat</keyword>
<evidence type="ECO:0000256" key="3">
    <source>
        <dbReference type="ARBA" id="ARBA00023122"/>
    </source>
</evidence>
<dbReference type="SMART" id="SM01091">
    <property type="entry name" value="CorC_HlyC"/>
    <property type="match status" value="1"/>
</dbReference>
<dbReference type="GO" id="GO:0050660">
    <property type="term" value="F:flavin adenine dinucleotide binding"/>
    <property type="evidence" value="ECO:0007669"/>
    <property type="project" value="InterPro"/>
</dbReference>
<dbReference type="KEGG" id="hdi:HDIA_4664"/>
<comment type="similarity">
    <text evidence="1">Belongs to the UPF0053 family. Hemolysin C subfamily.</text>
</comment>
<dbReference type="AlphaFoldDB" id="A0A2C9DEB8"/>
<evidence type="ECO:0000313" key="7">
    <source>
        <dbReference type="EMBL" id="SON58205.1"/>
    </source>
</evidence>
<dbReference type="InterPro" id="IPR044751">
    <property type="entry name" value="Ion_transp-like_CBS"/>
</dbReference>
<protein>
    <submittedName>
        <fullName evidence="7">Hemolysin C</fullName>
    </submittedName>
</protein>
<evidence type="ECO:0000256" key="4">
    <source>
        <dbReference type="PROSITE-ProRule" id="PRU00703"/>
    </source>
</evidence>
<keyword evidence="3 4" id="KW-0129">CBS domain</keyword>
<dbReference type="InterPro" id="IPR036318">
    <property type="entry name" value="FAD-bd_PCMH-like_sf"/>
</dbReference>
<feature type="region of interest" description="Disordered" evidence="5">
    <location>
        <begin position="328"/>
        <end position="366"/>
    </location>
</feature>
<evidence type="ECO:0000313" key="8">
    <source>
        <dbReference type="Proteomes" id="UP000223606"/>
    </source>
</evidence>
<feature type="domain" description="CBS" evidence="6">
    <location>
        <begin position="182"/>
        <end position="242"/>
    </location>
</feature>
<dbReference type="PANTHER" id="PTHR22777:SF27">
    <property type="entry name" value="MAGNESIUM AND COBALT EFFLUX PROTEIN CORC"/>
    <property type="match status" value="1"/>
</dbReference>
<accession>A0A2C9DEB8</accession>
<dbReference type="Proteomes" id="UP000223606">
    <property type="component" value="Chromosome 1"/>
</dbReference>
<dbReference type="InterPro" id="IPR000644">
    <property type="entry name" value="CBS_dom"/>
</dbReference>
<dbReference type="InterPro" id="IPR046342">
    <property type="entry name" value="CBS_dom_sf"/>
</dbReference>
<dbReference type="GO" id="GO:0005886">
    <property type="term" value="C:plasma membrane"/>
    <property type="evidence" value="ECO:0007669"/>
    <property type="project" value="TreeGrafter"/>
</dbReference>
<dbReference type="Gene3D" id="3.30.465.10">
    <property type="match status" value="1"/>
</dbReference>
<dbReference type="PANTHER" id="PTHR22777">
    <property type="entry name" value="HEMOLYSIN-RELATED"/>
    <property type="match status" value="1"/>
</dbReference>
<feature type="region of interest" description="Disordered" evidence="5">
    <location>
        <begin position="1"/>
        <end position="34"/>
    </location>
</feature>
<evidence type="ECO:0000256" key="5">
    <source>
        <dbReference type="SAM" id="MobiDB-lite"/>
    </source>
</evidence>
<proteinExistence type="inferred from homology"/>
<dbReference type="PROSITE" id="PS51371">
    <property type="entry name" value="CBS"/>
    <property type="match status" value="2"/>
</dbReference>
<name>A0A2C9DEB8_9HYPH</name>
<dbReference type="FunFam" id="3.10.580.10:FF:000002">
    <property type="entry name" value="Magnesium/cobalt efflux protein CorC"/>
    <property type="match status" value="1"/>
</dbReference>
<dbReference type="InterPro" id="IPR005170">
    <property type="entry name" value="Transptr-assoc_dom"/>
</dbReference>
<keyword evidence="8" id="KW-1185">Reference proteome</keyword>
<sequence>MNDADTQSMGAVPLERSGAAREEVETSTDADPHSGWLNRLRDALGLKPAANLREDLEQALSKEDALDAAFSPEERAMLRNILRLRENRVDDLMVPRADINAVDASITLTELVLAFERSGHSRMPVFRETLDDPIGMVHIKDLMAYITKKAKVARPREEGEPAGTDVKVGEVDLDVPVSATELVRPLLFVPPSMPASDLLAKMQATRIQIALVIDEYGGTDGLISMEDIVETIVGDISDEHDELEGPSIVPIGQGGFIADARASLEEVVASLGPAFEVADYGDDVETIGGLVFSMLGRIPVRGEMIISEELPGFEIEVLEADPRRIRRLRITPRGPQDAGLPAHNDRRKRRPESDEAQGEPQKKAAE</sequence>
<dbReference type="SUPFAM" id="SSF56176">
    <property type="entry name" value="FAD-binding/transporter-associated domain-like"/>
    <property type="match status" value="1"/>
</dbReference>
<dbReference type="Gene3D" id="3.10.580.10">
    <property type="entry name" value="CBS-domain"/>
    <property type="match status" value="1"/>
</dbReference>
<dbReference type="CDD" id="cd04590">
    <property type="entry name" value="CBS_pair_CorC_HlyC_assoc"/>
    <property type="match status" value="1"/>
</dbReference>